<protein>
    <submittedName>
        <fullName evidence="5">Efflux transporter periplasmic adaptor subunit</fullName>
    </submittedName>
</protein>
<keyword evidence="2" id="KW-0812">Transmembrane</keyword>
<dbReference type="SUPFAM" id="SSF111369">
    <property type="entry name" value="HlyD-like secretion proteins"/>
    <property type="match status" value="1"/>
</dbReference>
<dbReference type="PANTHER" id="PTHR30367:SF12">
    <property type="entry name" value="P-HYDROXYBENZOIC ACID EFFLUX PUMP SUBUNIT AAEA"/>
    <property type="match status" value="1"/>
</dbReference>
<name>A0A246WUY3_9BURK</name>
<dbReference type="InterPro" id="IPR058625">
    <property type="entry name" value="MdtA-like_BSH"/>
</dbReference>
<gene>
    <name evidence="5" type="ORF">CEJ42_02060</name>
</gene>
<evidence type="ECO:0000259" key="3">
    <source>
        <dbReference type="Pfam" id="PF25917"/>
    </source>
</evidence>
<organism evidence="5 6">
    <name type="scientific">Herbaspirillum robiniae</name>
    <dbReference type="NCBI Taxonomy" id="2014887"/>
    <lineage>
        <taxon>Bacteria</taxon>
        <taxon>Pseudomonadati</taxon>
        <taxon>Pseudomonadota</taxon>
        <taxon>Betaproteobacteria</taxon>
        <taxon>Burkholderiales</taxon>
        <taxon>Oxalobacteraceae</taxon>
        <taxon>Herbaspirillum</taxon>
    </lineage>
</organism>
<evidence type="ECO:0000256" key="2">
    <source>
        <dbReference type="SAM" id="Phobius"/>
    </source>
</evidence>
<dbReference type="PANTHER" id="PTHR30367">
    <property type="entry name" value="P-HYDROXYBENZOIC ACID EFFLUX PUMP SUBUNIT AAEA-RELATED"/>
    <property type="match status" value="1"/>
</dbReference>
<proteinExistence type="predicted"/>
<dbReference type="Gene3D" id="2.40.50.100">
    <property type="match status" value="1"/>
</dbReference>
<dbReference type="Proteomes" id="UP000197596">
    <property type="component" value="Unassembled WGS sequence"/>
</dbReference>
<dbReference type="AlphaFoldDB" id="A0A246WUY3"/>
<accession>A0A246WUY3</accession>
<keyword evidence="1" id="KW-0175">Coiled coil</keyword>
<evidence type="ECO:0000313" key="5">
    <source>
        <dbReference type="EMBL" id="OWY30879.1"/>
    </source>
</evidence>
<keyword evidence="2" id="KW-0472">Membrane</keyword>
<reference evidence="5 6" key="1">
    <citation type="submission" date="2017-06" db="EMBL/GenBank/DDBJ databases">
        <title>Herbaspirillum phytohormonus sp. nov., isolated from the root nodule of Robinia pseudoacacia in lead-zinc mine.</title>
        <authorList>
            <person name="Fan M."/>
            <person name="Lin Y."/>
        </authorList>
    </citation>
    <scope>NUCLEOTIDE SEQUENCE [LARGE SCALE GENOMIC DNA]</scope>
    <source>
        <strain evidence="5 6">HZ10</strain>
    </source>
</reference>
<evidence type="ECO:0000256" key="1">
    <source>
        <dbReference type="SAM" id="Coils"/>
    </source>
</evidence>
<evidence type="ECO:0000259" key="4">
    <source>
        <dbReference type="Pfam" id="PF25963"/>
    </source>
</evidence>
<comment type="caution">
    <text evidence="5">The sequence shown here is derived from an EMBL/GenBank/DDBJ whole genome shotgun (WGS) entry which is preliminary data.</text>
</comment>
<evidence type="ECO:0000313" key="6">
    <source>
        <dbReference type="Proteomes" id="UP000197596"/>
    </source>
</evidence>
<feature type="coiled-coil region" evidence="1">
    <location>
        <begin position="143"/>
        <end position="177"/>
    </location>
</feature>
<dbReference type="Pfam" id="PF25917">
    <property type="entry name" value="BSH_RND"/>
    <property type="match status" value="1"/>
</dbReference>
<dbReference type="GO" id="GO:0055085">
    <property type="term" value="P:transmembrane transport"/>
    <property type="evidence" value="ECO:0007669"/>
    <property type="project" value="InterPro"/>
</dbReference>
<dbReference type="Gene3D" id="2.40.30.170">
    <property type="match status" value="1"/>
</dbReference>
<dbReference type="Pfam" id="PF25963">
    <property type="entry name" value="Beta-barrel_AAEA"/>
    <property type="match status" value="1"/>
</dbReference>
<dbReference type="EMBL" id="NJGU01000001">
    <property type="protein sequence ID" value="OWY30879.1"/>
    <property type="molecule type" value="Genomic_DNA"/>
</dbReference>
<feature type="domain" description="Multidrug resistance protein MdtA-like barrel-sandwich hybrid" evidence="3">
    <location>
        <begin position="45"/>
        <end position="213"/>
    </location>
</feature>
<dbReference type="InterPro" id="IPR050393">
    <property type="entry name" value="MFP_Efflux_Pump"/>
</dbReference>
<sequence length="330" mass="36480">MSVKSIFRAIVTLVIFLLAILLAWTLWQHYMLSPWTRDGRVRADVVNIAPDVSGQVVELPVRDNQLVKKGDLLMEIDPARYQLALQQAEAAVAARRADLDVRRADIDARRADLNMRRAQARRRADIDALVVSREAREDAGSQVTTAEAQTQAAQAQYQSAQANYQAALAQRDTAKLNLERTKVFSPVDGYITNLNVRRGDFATAGAAKIAVIDSHSFWVYAYFEETKLPLLSIGDKAKIQLINGATLGGHVDSIARGIYDRDNPQSRELIADVNPTFNWVRLAQRIPVRIHLDDVPKDVLLASGLTCTVVLEPGSGKQAQHTQAAPAPQR</sequence>
<feature type="domain" description="p-hydroxybenzoic acid efflux pump subunit AaeA-like beta-barrel" evidence="4">
    <location>
        <begin position="216"/>
        <end position="311"/>
    </location>
</feature>
<dbReference type="InterPro" id="IPR058634">
    <property type="entry name" value="AaeA-lik-b-barrel"/>
</dbReference>
<keyword evidence="2" id="KW-1133">Transmembrane helix</keyword>
<feature type="transmembrane region" description="Helical" evidence="2">
    <location>
        <begin position="6"/>
        <end position="27"/>
    </location>
</feature>
<dbReference type="RefSeq" id="WP_088749887.1">
    <property type="nucleotide sequence ID" value="NZ_CP193789.1"/>
</dbReference>